<sequence>MAKKKDKKLEIDPDKFARAVVSGSQLTDESDIKASKKALMRYLSAYYLVQKFNALEADQFSLKKNPDFQKMMKSLGDLSGIAADDDDVPAGWN</sequence>
<dbReference type="AlphaFoldDB" id="A0A0R2HZB3"/>
<reference evidence="1 2" key="1">
    <citation type="journal article" date="2015" name="Genome Announc.">
        <title>Expanding the biotechnology potential of lactobacilli through comparative genomics of 213 strains and associated genera.</title>
        <authorList>
            <person name="Sun Z."/>
            <person name="Harris H.M."/>
            <person name="McCann A."/>
            <person name="Guo C."/>
            <person name="Argimon S."/>
            <person name="Zhang W."/>
            <person name="Yang X."/>
            <person name="Jeffery I.B."/>
            <person name="Cooney J.C."/>
            <person name="Kagawa T.F."/>
            <person name="Liu W."/>
            <person name="Song Y."/>
            <person name="Salvetti E."/>
            <person name="Wrobel A."/>
            <person name="Rasinkangas P."/>
            <person name="Parkhill J."/>
            <person name="Rea M.C."/>
            <person name="O'Sullivan O."/>
            <person name="Ritari J."/>
            <person name="Douillard F.P."/>
            <person name="Paul Ross R."/>
            <person name="Yang R."/>
            <person name="Briner A.E."/>
            <person name="Felis G.E."/>
            <person name="de Vos W.M."/>
            <person name="Barrangou R."/>
            <person name="Klaenhammer T.R."/>
            <person name="Caufield P.W."/>
            <person name="Cui Y."/>
            <person name="Zhang H."/>
            <person name="O'Toole P.W."/>
        </authorList>
    </citation>
    <scope>NUCLEOTIDE SEQUENCE [LARGE SCALE GENOMIC DNA]</scope>
    <source>
        <strain evidence="1 2">DSM 17896</strain>
    </source>
</reference>
<dbReference type="EMBL" id="JQBW01000010">
    <property type="protein sequence ID" value="KRN58194.1"/>
    <property type="molecule type" value="Genomic_DNA"/>
</dbReference>
<comment type="caution">
    <text evidence="1">The sequence shown here is derived from an EMBL/GenBank/DDBJ whole genome shotgun (WGS) entry which is preliminary data.</text>
</comment>
<dbReference type="PATRIC" id="fig|396268.3.peg.645"/>
<protein>
    <submittedName>
        <fullName evidence="1">Uncharacterized protein</fullName>
    </submittedName>
</protein>
<proteinExistence type="predicted"/>
<accession>A0A0R2HZB3</accession>
<gene>
    <name evidence="1" type="ORF">IV45_GL000637</name>
</gene>
<organism evidence="1 2">
    <name type="scientific">Limosilactobacillus secaliphilus</name>
    <dbReference type="NCBI Taxonomy" id="396268"/>
    <lineage>
        <taxon>Bacteria</taxon>
        <taxon>Bacillati</taxon>
        <taxon>Bacillota</taxon>
        <taxon>Bacilli</taxon>
        <taxon>Lactobacillales</taxon>
        <taxon>Lactobacillaceae</taxon>
        <taxon>Limosilactobacillus</taxon>
    </lineage>
</organism>
<dbReference type="RefSeq" id="WP_057741372.1">
    <property type="nucleotide sequence ID" value="NZ_JQBW01000010.1"/>
</dbReference>
<name>A0A0R2HZB3_9LACO</name>
<dbReference type="Proteomes" id="UP000050934">
    <property type="component" value="Unassembled WGS sequence"/>
</dbReference>
<evidence type="ECO:0000313" key="1">
    <source>
        <dbReference type="EMBL" id="KRN58194.1"/>
    </source>
</evidence>
<keyword evidence="2" id="KW-1185">Reference proteome</keyword>
<evidence type="ECO:0000313" key="2">
    <source>
        <dbReference type="Proteomes" id="UP000050934"/>
    </source>
</evidence>
<dbReference type="OrthoDB" id="2148962at2"/>